<keyword evidence="2" id="KW-1185">Reference proteome</keyword>
<proteinExistence type="predicted"/>
<accession>A0ACD0NVV8</accession>
<dbReference type="EMBL" id="KZ819995">
    <property type="protein sequence ID" value="PWN49887.1"/>
    <property type="molecule type" value="Genomic_DNA"/>
</dbReference>
<evidence type="ECO:0000313" key="1">
    <source>
        <dbReference type="EMBL" id="PWN49887.1"/>
    </source>
</evidence>
<sequence>MLPQSDARFQPAENLSQIPASQSGAATTSAASSKENDSSITFPYAQQHRYPIHRLPAVAPDLDSSLNLHYSSSSSSSSSSSARSPLASFPSSSSSALYDRSPLSKPSAQPSTQRPPSRNMIHRESWPAKTPPEVHSPSHASSSKSPASLNALAPFTQNSDRGVKGVDEGDSSHGGLSSTADQSSILGPAPLRRNMACLTCRKRKLRCDAVKPVCGTCAKSRAVAAAANHPAPIPDGDCVYGEPSKKSKKAGKGSTEDGSNPVDEEEMGAAESSKKGKKRKKEGAAGSENELELARIAQLEAQVRRLESMLAEKGRSSAGRALSFGESSKASDPAFWTAPNSAIDMTKPVAEPDPLLELLWGGYPSDLPSPDTILHLSEIFFTHSPYRNCVYKSAFMVGLTLPPRHPGRPHMSLLHAVLAISAPLSPHFRPKRKRESDLVRRRDDHFGSIPGLTDPDIRPKASSEELSFAEFHLTRARIKTEKALMTEHRTMNSWLQILQALTLIIYTLRLDGHLLEAFLLCPVACRLTTPTGLTRMPSRHDRGKEWPPCYLEPPASASEEHERRSFFWHTWLVDAYTSGVNHLWQSGLDDDSPITTVFPIKMADFQAGLDPPPNPQSLLSDDLFTNLENDDDFLLHLKSGVLCKRVYKMVSIQSTKIKKNLRSSPAYLKLEKDILDFLARLPPYDFTGRVSMDLLVACLNANLAITMLYKGHKTRPVGIDRTSEQYKKARQGILSILRIAYQLNASSFDLAFVHFRAVTCFTVAAQTICHEINCLLKDGGSVKDTGFETSEEDELVELFGALDAILSVLRRAEEKVACAVRAVEIISRFRSEGWSTARVDRSFLVVGVVKSLDEQDEEEKQKDSSSRLPGTTSTSSGRGDGDGSGSSFEFHPIGMSGGDGGDDGSRPLGPTSFVHQTCDPSPINNPSSVHAERSNGHQGTASFMGSAKGTNPMRTSSNQVPMTNVEQSTTSTNSSSPPTQYYASNMTSHPPNARKQPQQQQQQQHDHHHPTSPSFPDFGTNMTTTPRQGDQNPFSSSSSSSSIQPQQQQPHQVGPNNQSNGQGGQDPQTMLTSIATADAEDTPFANNATSLNQTHLVPQGNRIISLPVDENPNNPFFYNQSMNIDDLDSWAFF</sequence>
<organism evidence="1 2">
    <name type="scientific">Violaceomyces palustris</name>
    <dbReference type="NCBI Taxonomy" id="1673888"/>
    <lineage>
        <taxon>Eukaryota</taxon>
        <taxon>Fungi</taxon>
        <taxon>Dikarya</taxon>
        <taxon>Basidiomycota</taxon>
        <taxon>Ustilaginomycotina</taxon>
        <taxon>Ustilaginomycetes</taxon>
        <taxon>Violaceomycetales</taxon>
        <taxon>Violaceomycetaceae</taxon>
        <taxon>Violaceomyces</taxon>
    </lineage>
</organism>
<gene>
    <name evidence="1" type="ORF">IE53DRAFT_369392</name>
</gene>
<name>A0ACD0NVV8_9BASI</name>
<reference evidence="1 2" key="1">
    <citation type="journal article" date="2018" name="Mol. Biol. Evol.">
        <title>Broad Genomic Sampling Reveals a Smut Pathogenic Ancestry of the Fungal Clade Ustilaginomycotina.</title>
        <authorList>
            <person name="Kijpornyongpan T."/>
            <person name="Mondo S.J."/>
            <person name="Barry K."/>
            <person name="Sandor L."/>
            <person name="Lee J."/>
            <person name="Lipzen A."/>
            <person name="Pangilinan J."/>
            <person name="LaButti K."/>
            <person name="Hainaut M."/>
            <person name="Henrissat B."/>
            <person name="Grigoriev I.V."/>
            <person name="Spatafora J.W."/>
            <person name="Aime M.C."/>
        </authorList>
    </citation>
    <scope>NUCLEOTIDE SEQUENCE [LARGE SCALE GENOMIC DNA]</scope>
    <source>
        <strain evidence="1 2">SA 807</strain>
    </source>
</reference>
<evidence type="ECO:0000313" key="2">
    <source>
        <dbReference type="Proteomes" id="UP000245626"/>
    </source>
</evidence>
<dbReference type="Proteomes" id="UP000245626">
    <property type="component" value="Unassembled WGS sequence"/>
</dbReference>
<protein>
    <submittedName>
        <fullName evidence="1">Uncharacterized protein</fullName>
    </submittedName>
</protein>